<proteinExistence type="predicted"/>
<dbReference type="KEGG" id="moz:MoryE10_33410"/>
<evidence type="ECO:0000313" key="2">
    <source>
        <dbReference type="EMBL" id="BBL72735.1"/>
    </source>
</evidence>
<accession>A0A8D5AP57</accession>
<evidence type="ECO:0000313" key="3">
    <source>
        <dbReference type="Proteomes" id="UP000824988"/>
    </source>
</evidence>
<dbReference type="AlphaFoldDB" id="A0A8D5AP57"/>
<feature type="chain" id="PRO_5034501058" evidence="1">
    <location>
        <begin position="25"/>
        <end position="257"/>
    </location>
</feature>
<keyword evidence="3" id="KW-1185">Reference proteome</keyword>
<dbReference type="Pfam" id="PF03502">
    <property type="entry name" value="Channel_Tsx"/>
    <property type="match status" value="1"/>
</dbReference>
<organism evidence="2 3">
    <name type="scientific">Methylogaea oryzae</name>
    <dbReference type="NCBI Taxonomy" id="1295382"/>
    <lineage>
        <taxon>Bacteria</taxon>
        <taxon>Pseudomonadati</taxon>
        <taxon>Pseudomonadota</taxon>
        <taxon>Gammaproteobacteria</taxon>
        <taxon>Methylococcales</taxon>
        <taxon>Methylococcaceae</taxon>
        <taxon>Methylogaea</taxon>
    </lineage>
</organism>
<protein>
    <submittedName>
        <fullName evidence="2">Membrane protein</fullName>
    </submittedName>
</protein>
<dbReference type="EMBL" id="AP019782">
    <property type="protein sequence ID" value="BBL72735.1"/>
    <property type="molecule type" value="Genomic_DNA"/>
</dbReference>
<gene>
    <name evidence="2" type="ORF">MoryE10_33410</name>
</gene>
<dbReference type="GO" id="GO:0009279">
    <property type="term" value="C:cell outer membrane"/>
    <property type="evidence" value="ECO:0007669"/>
    <property type="project" value="InterPro"/>
</dbReference>
<dbReference type="Proteomes" id="UP000824988">
    <property type="component" value="Chromosome"/>
</dbReference>
<sequence length="257" mass="28748">MPHAIRRITLSLALLLLWGNDAGAFDWSSTELQYLHGSGYRFPGNGRDVDRSIFTVSHADGYALGRNFFFLDTLITESGEASQINLYGEAYTYLSLSKLSGADLNYGILKDLDIAAGVNLGENTNSTKSGPRVILYGAAVELNLPGFSLFTVDILRHDQLEPVFAGSSWQFTPVWKFPFTAFGAKWTLEGFTDFITGKNKGYVRQVLSQPQLRLDVGDQWGHPDKLYVGIEYQYWHNKYGIKGLSESLPQALIVWKF</sequence>
<evidence type="ECO:0000256" key="1">
    <source>
        <dbReference type="SAM" id="SignalP"/>
    </source>
</evidence>
<name>A0A8D5AP57_9GAMM</name>
<keyword evidence="1" id="KW-0732">Signal</keyword>
<feature type="signal peptide" evidence="1">
    <location>
        <begin position="1"/>
        <end position="24"/>
    </location>
</feature>
<reference evidence="2" key="1">
    <citation type="submission" date="2019-06" db="EMBL/GenBank/DDBJ databases">
        <title>Complete genome sequence of Methylogaea oryzae strain JCM16910.</title>
        <authorList>
            <person name="Asakawa S."/>
        </authorList>
    </citation>
    <scope>NUCLEOTIDE SEQUENCE</scope>
    <source>
        <strain evidence="2">E10</strain>
    </source>
</reference>
<dbReference type="InterPro" id="IPR018013">
    <property type="entry name" value="Channel_Tsx-like"/>
</dbReference>